<dbReference type="SUPFAM" id="SSF159234">
    <property type="entry name" value="FomD-like"/>
    <property type="match status" value="1"/>
</dbReference>
<dbReference type="Proteomes" id="UP000290243">
    <property type="component" value="Chromosome"/>
</dbReference>
<evidence type="ECO:0000256" key="2">
    <source>
        <dbReference type="ARBA" id="ARBA00022801"/>
    </source>
</evidence>
<keyword evidence="1" id="KW-0479">Metal-binding</keyword>
<dbReference type="InterPro" id="IPR035930">
    <property type="entry name" value="FomD-like_sf"/>
</dbReference>
<dbReference type="PANTHER" id="PTHR39159:SF1">
    <property type="entry name" value="UPF0374 PROTEIN YGAC"/>
    <property type="match status" value="1"/>
</dbReference>
<dbReference type="Pfam" id="PF04167">
    <property type="entry name" value="DUF402"/>
    <property type="match status" value="1"/>
</dbReference>
<accession>A0A449B4P0</accession>
<evidence type="ECO:0000313" key="6">
    <source>
        <dbReference type="Proteomes" id="UP000290243"/>
    </source>
</evidence>
<feature type="domain" description="DUF402" evidence="4">
    <location>
        <begin position="25"/>
        <end position="163"/>
    </location>
</feature>
<evidence type="ECO:0000256" key="1">
    <source>
        <dbReference type="ARBA" id="ARBA00022723"/>
    </source>
</evidence>
<proteinExistence type="predicted"/>
<dbReference type="KEGG" id="mmau:NCTC10168_00500"/>
<keyword evidence="2" id="KW-0378">Hydrolase</keyword>
<evidence type="ECO:0000313" key="5">
    <source>
        <dbReference type="EMBL" id="VEU75574.1"/>
    </source>
</evidence>
<dbReference type="EMBL" id="LR215037">
    <property type="protein sequence ID" value="VEU75574.1"/>
    <property type="molecule type" value="Genomic_DNA"/>
</dbReference>
<evidence type="ECO:0000256" key="3">
    <source>
        <dbReference type="ARBA" id="ARBA00022842"/>
    </source>
</evidence>
<dbReference type="PANTHER" id="PTHR39159">
    <property type="match status" value="1"/>
</dbReference>
<sequence length="202" mass="24449">MIKKSNKNIFPLEGSIINVQAYKYNGDLYRQWNGCKVLRNTSKHYVLLLYKTKVSEKWEHNWVYRDYVIWFMPKTGMHNALILLKPKQNYIYVNIASNPLYEDNTIKFIDFDIDLKHYPHNNISIVDEEEFNENKINYKYPKKITTMVFNSVKKVLEKYEKSEYFFNPEVIDYYIDLAKKDKSLPAQFRKDLKIKIRKHKVK</sequence>
<dbReference type="GO" id="GO:0046872">
    <property type="term" value="F:metal ion binding"/>
    <property type="evidence" value="ECO:0007669"/>
    <property type="project" value="UniProtKB-KW"/>
</dbReference>
<dbReference type="RefSeq" id="WP_129646792.1">
    <property type="nucleotide sequence ID" value="NZ_LR215037.1"/>
</dbReference>
<name>A0A449B4P0_9BACT</name>
<dbReference type="OrthoDB" id="1645325at2"/>
<dbReference type="AlphaFoldDB" id="A0A449B4P0"/>
<dbReference type="InterPro" id="IPR007295">
    <property type="entry name" value="DUF402"/>
</dbReference>
<dbReference type="InterPro" id="IPR016882">
    <property type="entry name" value="SA1684"/>
</dbReference>
<organism evidence="5 6">
    <name type="scientific">Mycoplasmopsis maculosa</name>
    <dbReference type="NCBI Taxonomy" id="114885"/>
    <lineage>
        <taxon>Bacteria</taxon>
        <taxon>Bacillati</taxon>
        <taxon>Mycoplasmatota</taxon>
        <taxon>Mycoplasmoidales</taxon>
        <taxon>Metamycoplasmataceae</taxon>
        <taxon>Mycoplasmopsis</taxon>
    </lineage>
</organism>
<gene>
    <name evidence="5" type="ORF">NCTC10168_00500</name>
</gene>
<keyword evidence="6" id="KW-1185">Reference proteome</keyword>
<evidence type="ECO:0000259" key="4">
    <source>
        <dbReference type="Pfam" id="PF04167"/>
    </source>
</evidence>
<protein>
    <submittedName>
        <fullName evidence="5">Protein of uncharacterized function (DUF402)</fullName>
    </submittedName>
</protein>
<reference evidence="5 6" key="1">
    <citation type="submission" date="2019-01" db="EMBL/GenBank/DDBJ databases">
        <authorList>
            <consortium name="Pathogen Informatics"/>
        </authorList>
    </citation>
    <scope>NUCLEOTIDE SEQUENCE [LARGE SCALE GENOMIC DNA]</scope>
    <source>
        <strain evidence="5 6">NCTC10168</strain>
    </source>
</reference>
<dbReference type="GO" id="GO:0016787">
    <property type="term" value="F:hydrolase activity"/>
    <property type="evidence" value="ECO:0007669"/>
    <property type="project" value="UniProtKB-KW"/>
</dbReference>
<dbReference type="PIRSF" id="PIRSF028345">
    <property type="entry name" value="UCP028345"/>
    <property type="match status" value="1"/>
</dbReference>
<dbReference type="InterPro" id="IPR050212">
    <property type="entry name" value="Ntdp-like"/>
</dbReference>
<keyword evidence="3" id="KW-0460">Magnesium</keyword>
<dbReference type="Gene3D" id="2.40.380.10">
    <property type="entry name" value="FomD-like"/>
    <property type="match status" value="1"/>
</dbReference>